<dbReference type="AlphaFoldDB" id="M2PEA7"/>
<organism evidence="1 2">
    <name type="scientific">Ceriporiopsis subvermispora (strain B)</name>
    <name type="common">White-rot fungus</name>
    <name type="synonym">Gelatoporia subvermispora</name>
    <dbReference type="NCBI Taxonomy" id="914234"/>
    <lineage>
        <taxon>Eukaryota</taxon>
        <taxon>Fungi</taxon>
        <taxon>Dikarya</taxon>
        <taxon>Basidiomycota</taxon>
        <taxon>Agaricomycotina</taxon>
        <taxon>Agaricomycetes</taxon>
        <taxon>Polyporales</taxon>
        <taxon>Gelatoporiaceae</taxon>
        <taxon>Gelatoporia</taxon>
    </lineage>
</organism>
<reference evidence="1 2" key="1">
    <citation type="journal article" date="2012" name="Proc. Natl. Acad. Sci. U.S.A.">
        <title>Comparative genomics of Ceriporiopsis subvermispora and Phanerochaete chrysosporium provide insight into selective ligninolysis.</title>
        <authorList>
            <person name="Fernandez-Fueyo E."/>
            <person name="Ruiz-Duenas F.J."/>
            <person name="Ferreira P."/>
            <person name="Floudas D."/>
            <person name="Hibbett D.S."/>
            <person name="Canessa P."/>
            <person name="Larrondo L.F."/>
            <person name="James T.Y."/>
            <person name="Seelenfreund D."/>
            <person name="Lobos S."/>
            <person name="Polanco R."/>
            <person name="Tello M."/>
            <person name="Honda Y."/>
            <person name="Watanabe T."/>
            <person name="Watanabe T."/>
            <person name="Ryu J.S."/>
            <person name="Kubicek C.P."/>
            <person name="Schmoll M."/>
            <person name="Gaskell J."/>
            <person name="Hammel K.E."/>
            <person name="St John F.J."/>
            <person name="Vanden Wymelenberg A."/>
            <person name="Sabat G."/>
            <person name="Splinter BonDurant S."/>
            <person name="Syed K."/>
            <person name="Yadav J.S."/>
            <person name="Doddapaneni H."/>
            <person name="Subramanian V."/>
            <person name="Lavin J.L."/>
            <person name="Oguiza J.A."/>
            <person name="Perez G."/>
            <person name="Pisabarro A.G."/>
            <person name="Ramirez L."/>
            <person name="Santoyo F."/>
            <person name="Master E."/>
            <person name="Coutinho P.M."/>
            <person name="Henrissat B."/>
            <person name="Lombard V."/>
            <person name="Magnuson J.K."/>
            <person name="Kuees U."/>
            <person name="Hori C."/>
            <person name="Igarashi K."/>
            <person name="Samejima M."/>
            <person name="Held B.W."/>
            <person name="Barry K.W."/>
            <person name="LaButti K.M."/>
            <person name="Lapidus A."/>
            <person name="Lindquist E.A."/>
            <person name="Lucas S.M."/>
            <person name="Riley R."/>
            <person name="Salamov A.A."/>
            <person name="Hoffmeister D."/>
            <person name="Schwenk D."/>
            <person name="Hadar Y."/>
            <person name="Yarden O."/>
            <person name="de Vries R.P."/>
            <person name="Wiebenga A."/>
            <person name="Stenlid J."/>
            <person name="Eastwood D."/>
            <person name="Grigoriev I.V."/>
            <person name="Berka R.M."/>
            <person name="Blanchette R.A."/>
            <person name="Kersten P."/>
            <person name="Martinez A.T."/>
            <person name="Vicuna R."/>
            <person name="Cullen D."/>
        </authorList>
    </citation>
    <scope>NUCLEOTIDE SEQUENCE [LARGE SCALE GENOMIC DNA]</scope>
    <source>
        <strain evidence="1 2">B</strain>
    </source>
</reference>
<dbReference type="HOGENOM" id="CLU_1864884_0_0_1"/>
<dbReference type="EMBL" id="KB445803">
    <property type="protein sequence ID" value="EMD34204.1"/>
    <property type="molecule type" value="Genomic_DNA"/>
</dbReference>
<accession>M2PEA7</accession>
<proteinExistence type="predicted"/>
<name>M2PEA7_CERS8</name>
<evidence type="ECO:0000313" key="1">
    <source>
        <dbReference type="EMBL" id="EMD34204.1"/>
    </source>
</evidence>
<gene>
    <name evidence="1" type="ORF">CERSUDRAFT_117107</name>
</gene>
<protein>
    <submittedName>
        <fullName evidence="1">Uncharacterized protein</fullName>
    </submittedName>
</protein>
<sequence>MRPHNKCAVARDTEKAITVSVAYKMALRTAYAWALSHRVPGPGDCSRPYHISRGSRLVDGVDRRNAWECIIFPHWGFLSGARQVLTMRLPMWASRTHTSGPERSVRCTRGTRRGCARGDWSEIGTPLRFLSRLSGPW</sequence>
<dbReference type="Proteomes" id="UP000016930">
    <property type="component" value="Unassembled WGS sequence"/>
</dbReference>
<keyword evidence="2" id="KW-1185">Reference proteome</keyword>
<evidence type="ECO:0000313" key="2">
    <source>
        <dbReference type="Proteomes" id="UP000016930"/>
    </source>
</evidence>